<comment type="caution">
    <text evidence="2">The sequence shown here is derived from an EMBL/GenBank/DDBJ whole genome shotgun (WGS) entry which is preliminary data.</text>
</comment>
<organism evidence="2 3">
    <name type="scientific">Luteibaculum oceani</name>
    <dbReference type="NCBI Taxonomy" id="1294296"/>
    <lineage>
        <taxon>Bacteria</taxon>
        <taxon>Pseudomonadati</taxon>
        <taxon>Bacteroidota</taxon>
        <taxon>Flavobacteriia</taxon>
        <taxon>Flavobacteriales</taxon>
        <taxon>Luteibaculaceae</taxon>
        <taxon>Luteibaculum</taxon>
    </lineage>
</organism>
<dbReference type="PANTHER" id="PTHR30441:SF8">
    <property type="entry name" value="DUF748 DOMAIN-CONTAINING PROTEIN"/>
    <property type="match status" value="1"/>
</dbReference>
<evidence type="ECO:0000313" key="3">
    <source>
        <dbReference type="Proteomes" id="UP000321168"/>
    </source>
</evidence>
<dbReference type="AlphaFoldDB" id="A0A5C6V9E9"/>
<evidence type="ECO:0000313" key="2">
    <source>
        <dbReference type="EMBL" id="TXC81350.1"/>
    </source>
</evidence>
<proteinExistence type="predicted"/>
<feature type="region of interest" description="Disordered" evidence="1">
    <location>
        <begin position="834"/>
        <end position="888"/>
    </location>
</feature>
<dbReference type="GO" id="GO:0005886">
    <property type="term" value="C:plasma membrane"/>
    <property type="evidence" value="ECO:0007669"/>
    <property type="project" value="TreeGrafter"/>
</dbReference>
<dbReference type="OrthoDB" id="596403at2"/>
<dbReference type="Proteomes" id="UP000321168">
    <property type="component" value="Unassembled WGS sequence"/>
</dbReference>
<name>A0A5C6V9E9_9FLAO</name>
<dbReference type="EMBL" id="VORB01000004">
    <property type="protein sequence ID" value="TXC81350.1"/>
    <property type="molecule type" value="Genomic_DNA"/>
</dbReference>
<accession>A0A5C6V9E9</accession>
<dbReference type="GO" id="GO:0090313">
    <property type="term" value="P:regulation of protein targeting to membrane"/>
    <property type="evidence" value="ECO:0007669"/>
    <property type="project" value="TreeGrafter"/>
</dbReference>
<reference evidence="2 3" key="1">
    <citation type="submission" date="2019-08" db="EMBL/GenBank/DDBJ databases">
        <title>Genome of Luteibaculum oceani JCM 18817.</title>
        <authorList>
            <person name="Bowman J.P."/>
        </authorList>
    </citation>
    <scope>NUCLEOTIDE SEQUENCE [LARGE SCALE GENOMIC DNA]</scope>
    <source>
        <strain evidence="2 3">JCM 18817</strain>
    </source>
</reference>
<protein>
    <submittedName>
        <fullName evidence="2">Uncharacterized protein</fullName>
    </submittedName>
</protein>
<dbReference type="InterPro" id="IPR052894">
    <property type="entry name" value="AsmA-related"/>
</dbReference>
<keyword evidence="3" id="KW-1185">Reference proteome</keyword>
<dbReference type="PANTHER" id="PTHR30441">
    <property type="entry name" value="DUF748 DOMAIN-CONTAINING PROTEIN"/>
    <property type="match status" value="1"/>
</dbReference>
<sequence>MRKVFIALLILLVLFGTMVIAVPVIFKDKLVTLITNEANKNLDAVVKIEDFKVSIIKSFPDLTVSLVNFDVSGRGEFQGVSLVNGKDCSITVDIFKLLGGDAVQVKSVNLTQPNLYVFITEEGKANYDIAIDGGTEETSDAASGDSDLKISLQGWTVSDASVVYDDRSLGFYTDIQGLENEGKGDFTLSQFILETKAKAKEFTLAYEGVSYISRVALDLTAQMDMDLDKMFFGFRQNQIQLNDLKLSVNGSVAMPDDDIKLDLATSSSQSNLKHLISILPGVFMEGYENIKVDGVFDLDAKVKGIYNDNTYPGLDIALNVKDGSINYPELPSSVERISLKSKVHSEGGADLDNLVVDLANFHAEIANNPVDLSLLITNPISDPHIDGKLYTKLNLNELANAVPMKGYDLKGKFAANLVMKGKMSSLEMQRYEDFQASGNIAAQGISLSGDSVPSPVKLDTARMELSPKFIALNVLKAELEGNKLEANGRLENYMGYMFKDQDLKGKMLLKSDLVNLNAFMTEEEAGPITSAETAEVEESMGHLEVPGNIDFTLESDIKELLYEDLIVNDFKGIVLVKNKTLSFQNVKAKALGGEMLVNGTYSTADEKPMVAMSFKVEGLDINKTATTFNTVEKLAPIAKNATGKFNAAFSISGALDENMSPAWESFMGDGKVGTKNVFFENFEPINRLASKLSWDRLSKQKIADTDVQFEIKEGKVFVKPVETKIGDIPTRIAGYTAITQEIDYTFNMRIPKEKLGDAAISALSNLSNKLGGASTLGETINLDVFFTNTVSDPKVRTNFAGMASDLKNQVKKELTNKVNEKKDELEEEAKRKLEEQKAKAQKEAEEAKRKLEEEKRRLEEEAKRKAEEEKNRLKEEAKNKLRDALKRP</sequence>
<evidence type="ECO:0000256" key="1">
    <source>
        <dbReference type="SAM" id="MobiDB-lite"/>
    </source>
</evidence>
<gene>
    <name evidence="2" type="ORF">FRX97_04925</name>
</gene>
<dbReference type="RefSeq" id="WP_147014015.1">
    <property type="nucleotide sequence ID" value="NZ_VORB01000004.1"/>
</dbReference>